<protein>
    <submittedName>
        <fullName evidence="2">Uncharacterized protein</fullName>
    </submittedName>
</protein>
<gene>
    <name evidence="2" type="ORF">BCR44DRAFT_1515178</name>
</gene>
<dbReference type="EMBL" id="MCFL01000041">
    <property type="protein sequence ID" value="ORZ32869.1"/>
    <property type="molecule type" value="Genomic_DNA"/>
</dbReference>
<dbReference type="Proteomes" id="UP000193411">
    <property type="component" value="Unassembled WGS sequence"/>
</dbReference>
<keyword evidence="3" id="KW-1185">Reference proteome</keyword>
<organism evidence="2 3">
    <name type="scientific">Catenaria anguillulae PL171</name>
    <dbReference type="NCBI Taxonomy" id="765915"/>
    <lineage>
        <taxon>Eukaryota</taxon>
        <taxon>Fungi</taxon>
        <taxon>Fungi incertae sedis</taxon>
        <taxon>Blastocladiomycota</taxon>
        <taxon>Blastocladiomycetes</taxon>
        <taxon>Blastocladiales</taxon>
        <taxon>Catenariaceae</taxon>
        <taxon>Catenaria</taxon>
    </lineage>
</organism>
<evidence type="ECO:0000256" key="1">
    <source>
        <dbReference type="SAM" id="MobiDB-lite"/>
    </source>
</evidence>
<sequence length="186" mass="20377">MRRSCGTYHQAIAAHAFRNEPVTPHQASTFEGPWPDRTCKQPVQPHSKFHPKQADHHYHSTAAVIMSLPLPAFSAALSLSLGARRPIRPFVACQQSLFAALHRTSPCPLQPLHPFGFRRHSSSADSHQTAERPSEQPSGRTISSTGTLLASPSGTQTTEVPSPSSRFLEQFVTLIRLPLGNATLFL</sequence>
<feature type="region of interest" description="Disordered" evidence="1">
    <location>
        <begin position="112"/>
        <end position="162"/>
    </location>
</feature>
<proteinExistence type="predicted"/>
<name>A0A1Y2HE86_9FUNG</name>
<comment type="caution">
    <text evidence="2">The sequence shown here is derived from an EMBL/GenBank/DDBJ whole genome shotgun (WGS) entry which is preliminary data.</text>
</comment>
<accession>A0A1Y2HE86</accession>
<reference evidence="2 3" key="1">
    <citation type="submission" date="2016-07" db="EMBL/GenBank/DDBJ databases">
        <title>Pervasive Adenine N6-methylation of Active Genes in Fungi.</title>
        <authorList>
            <consortium name="DOE Joint Genome Institute"/>
            <person name="Mondo S.J."/>
            <person name="Dannebaum R.O."/>
            <person name="Kuo R.C."/>
            <person name="Labutti K."/>
            <person name="Haridas S."/>
            <person name="Kuo A."/>
            <person name="Salamov A."/>
            <person name="Ahrendt S.R."/>
            <person name="Lipzen A."/>
            <person name="Sullivan W."/>
            <person name="Andreopoulos W.B."/>
            <person name="Clum A."/>
            <person name="Lindquist E."/>
            <person name="Daum C."/>
            <person name="Ramamoorthy G.K."/>
            <person name="Gryganskyi A."/>
            <person name="Culley D."/>
            <person name="Magnuson J.K."/>
            <person name="James T.Y."/>
            <person name="O'Malley M.A."/>
            <person name="Stajich J.E."/>
            <person name="Spatafora J.W."/>
            <person name="Visel A."/>
            <person name="Grigoriev I.V."/>
        </authorList>
    </citation>
    <scope>NUCLEOTIDE SEQUENCE [LARGE SCALE GENOMIC DNA]</scope>
    <source>
        <strain evidence="2 3">PL171</strain>
    </source>
</reference>
<dbReference type="AlphaFoldDB" id="A0A1Y2HE86"/>
<evidence type="ECO:0000313" key="3">
    <source>
        <dbReference type="Proteomes" id="UP000193411"/>
    </source>
</evidence>
<feature type="compositionally biased region" description="Polar residues" evidence="1">
    <location>
        <begin position="135"/>
        <end position="162"/>
    </location>
</feature>
<evidence type="ECO:0000313" key="2">
    <source>
        <dbReference type="EMBL" id="ORZ32869.1"/>
    </source>
</evidence>